<evidence type="ECO:0000256" key="4">
    <source>
        <dbReference type="ARBA" id="ARBA00022692"/>
    </source>
</evidence>
<reference evidence="8 9" key="1">
    <citation type="submission" date="2020-08" db="EMBL/GenBank/DDBJ databases">
        <title>Genomic Encyclopedia of Type Strains, Phase IV (KMG-IV): sequencing the most valuable type-strain genomes for metagenomic binning, comparative biology and taxonomic classification.</title>
        <authorList>
            <person name="Goeker M."/>
        </authorList>
    </citation>
    <scope>NUCLEOTIDE SEQUENCE [LARGE SCALE GENOMIC DNA]</scope>
    <source>
        <strain evidence="8 9">DSM 103462</strain>
    </source>
</reference>
<dbReference type="Proteomes" id="UP000518887">
    <property type="component" value="Unassembled WGS sequence"/>
</dbReference>
<feature type="transmembrane region" description="Helical" evidence="7">
    <location>
        <begin position="177"/>
        <end position="202"/>
    </location>
</feature>
<feature type="transmembrane region" description="Helical" evidence="7">
    <location>
        <begin position="138"/>
        <end position="165"/>
    </location>
</feature>
<dbReference type="EMBL" id="JACHFQ010000004">
    <property type="protein sequence ID" value="MBB5225870.1"/>
    <property type="molecule type" value="Genomic_DNA"/>
</dbReference>
<feature type="transmembrane region" description="Helical" evidence="7">
    <location>
        <begin position="376"/>
        <end position="398"/>
    </location>
</feature>
<feature type="transmembrane region" description="Helical" evidence="7">
    <location>
        <begin position="71"/>
        <end position="91"/>
    </location>
</feature>
<feature type="transmembrane region" description="Helical" evidence="7">
    <location>
        <begin position="21"/>
        <end position="39"/>
    </location>
</feature>
<dbReference type="Pfam" id="PF01554">
    <property type="entry name" value="MatE"/>
    <property type="match status" value="2"/>
</dbReference>
<keyword evidence="3" id="KW-1003">Cell membrane</keyword>
<name>A0A7W8G8M3_9SPIR</name>
<feature type="transmembrane region" description="Helical" evidence="7">
    <location>
        <begin position="439"/>
        <end position="461"/>
    </location>
</feature>
<accession>A0A7W8G8M3</accession>
<evidence type="ECO:0000256" key="2">
    <source>
        <dbReference type="ARBA" id="ARBA00022448"/>
    </source>
</evidence>
<evidence type="ECO:0000256" key="5">
    <source>
        <dbReference type="ARBA" id="ARBA00022989"/>
    </source>
</evidence>
<dbReference type="GO" id="GO:0005886">
    <property type="term" value="C:plasma membrane"/>
    <property type="evidence" value="ECO:0007669"/>
    <property type="project" value="UniProtKB-SubCell"/>
</dbReference>
<dbReference type="RefSeq" id="WP_246462641.1">
    <property type="nucleotide sequence ID" value="NZ_CP031518.1"/>
</dbReference>
<evidence type="ECO:0000256" key="6">
    <source>
        <dbReference type="ARBA" id="ARBA00023136"/>
    </source>
</evidence>
<dbReference type="AlphaFoldDB" id="A0A7W8G8M3"/>
<feature type="transmembrane region" description="Helical" evidence="7">
    <location>
        <begin position="208"/>
        <end position="230"/>
    </location>
</feature>
<evidence type="ECO:0000256" key="1">
    <source>
        <dbReference type="ARBA" id="ARBA00004651"/>
    </source>
</evidence>
<evidence type="ECO:0000256" key="7">
    <source>
        <dbReference type="SAM" id="Phobius"/>
    </source>
</evidence>
<keyword evidence="6 7" id="KW-0472">Membrane</keyword>
<dbReference type="GO" id="GO:0042910">
    <property type="term" value="F:xenobiotic transmembrane transporter activity"/>
    <property type="evidence" value="ECO:0007669"/>
    <property type="project" value="InterPro"/>
</dbReference>
<dbReference type="InterPro" id="IPR052031">
    <property type="entry name" value="Membrane_Transporter-Flippase"/>
</dbReference>
<proteinExistence type="predicted"/>
<sequence length="464" mass="50884">MASLNLSEKELRRRELMLSGSQFKAILTISLPLVFYASVGQVFQLIDTFIAANMSASTISTVSFVYQLEKMLMAIASALSIGGGVMIARTFGSGDMQTVRRQISTLFFFALFVGAGILAIIIPLMYPLLSLMKMPQALLFQGTIYSCLMVVSVVFQFINTIFFAVQKSRGSTKIIMWGNLLVLFIKTSLNILTIRLIAHGVFERDQGIYFLPLATITAHLVLTIIAIQNLTSKKNPFRLSFKCTEFKKTFMAPLASLGIPVFLEKFVFAFGKALVNSLCATMGTTVVGALGVSDRICGLSSNPINGFQEAESSLISNNLGNNNVRRAIGFFYRTLLLTMSYTAVFFVIMCIFRTAIIDAFAKGNASFAQEIDQIYYWERLDTLLIAVNTSVMGLLYGFGKTKISMVINIARLFVFRIPILLLFMKIPALSAAVGISGVGMAMCLSNGLTGLTAGIVAILFIRKQ</sequence>
<comment type="subcellular location">
    <subcellularLocation>
        <location evidence="1">Cell membrane</location>
        <topology evidence="1">Multi-pass membrane protein</topology>
    </subcellularLocation>
</comment>
<keyword evidence="9" id="KW-1185">Reference proteome</keyword>
<organism evidence="8 9">
    <name type="scientific">Treponema ruminis</name>
    <dbReference type="NCBI Taxonomy" id="744515"/>
    <lineage>
        <taxon>Bacteria</taxon>
        <taxon>Pseudomonadati</taxon>
        <taxon>Spirochaetota</taxon>
        <taxon>Spirochaetia</taxon>
        <taxon>Spirochaetales</taxon>
        <taxon>Treponemataceae</taxon>
        <taxon>Treponema</taxon>
    </lineage>
</organism>
<feature type="transmembrane region" description="Helical" evidence="7">
    <location>
        <begin position="103"/>
        <end position="126"/>
    </location>
</feature>
<keyword evidence="5 7" id="KW-1133">Transmembrane helix</keyword>
<feature type="transmembrane region" description="Helical" evidence="7">
    <location>
        <begin position="335"/>
        <end position="356"/>
    </location>
</feature>
<dbReference type="PIRSF" id="PIRSF006603">
    <property type="entry name" value="DinF"/>
    <property type="match status" value="1"/>
</dbReference>
<keyword evidence="4 7" id="KW-0812">Transmembrane</keyword>
<comment type="caution">
    <text evidence="8">The sequence shown here is derived from an EMBL/GenBank/DDBJ whole genome shotgun (WGS) entry which is preliminary data.</text>
</comment>
<protein>
    <submittedName>
        <fullName evidence="8">Na+-driven multidrug efflux pump</fullName>
    </submittedName>
</protein>
<dbReference type="GO" id="GO:0015297">
    <property type="term" value="F:antiporter activity"/>
    <property type="evidence" value="ECO:0007669"/>
    <property type="project" value="InterPro"/>
</dbReference>
<dbReference type="InterPro" id="IPR002528">
    <property type="entry name" value="MATE_fam"/>
</dbReference>
<keyword evidence="2" id="KW-0813">Transport</keyword>
<dbReference type="PANTHER" id="PTHR43549">
    <property type="entry name" value="MULTIDRUG RESISTANCE PROTEIN YPNP-RELATED"/>
    <property type="match status" value="1"/>
</dbReference>
<feature type="transmembrane region" description="Helical" evidence="7">
    <location>
        <begin position="410"/>
        <end position="433"/>
    </location>
</feature>
<evidence type="ECO:0000313" key="9">
    <source>
        <dbReference type="Proteomes" id="UP000518887"/>
    </source>
</evidence>
<evidence type="ECO:0000313" key="8">
    <source>
        <dbReference type="EMBL" id="MBB5225870.1"/>
    </source>
</evidence>
<dbReference type="PANTHER" id="PTHR43549:SF2">
    <property type="entry name" value="MULTIDRUG RESISTANCE PROTEIN NORM-RELATED"/>
    <property type="match status" value="1"/>
</dbReference>
<evidence type="ECO:0000256" key="3">
    <source>
        <dbReference type="ARBA" id="ARBA00022475"/>
    </source>
</evidence>
<gene>
    <name evidence="8" type="ORF">HNP76_001238</name>
</gene>
<dbReference type="InterPro" id="IPR048279">
    <property type="entry name" value="MdtK-like"/>
</dbReference>